<protein>
    <recommendedName>
        <fullName evidence="4">SIMPL domain-containing protein</fullName>
    </recommendedName>
</protein>
<name>A0A1G1ZW63_9BACT</name>
<organism evidence="2 3">
    <name type="scientific">Candidatus Harrisonbacteria bacterium RIFOXYD1_FULL_40_9</name>
    <dbReference type="NCBI Taxonomy" id="1798412"/>
    <lineage>
        <taxon>Bacteria</taxon>
        <taxon>Candidatus Harrisoniibacteriota</taxon>
    </lineage>
</organism>
<dbReference type="InterPro" id="IPR007497">
    <property type="entry name" value="SIMPL/DUF541"/>
</dbReference>
<dbReference type="Pfam" id="PF04402">
    <property type="entry name" value="SIMPL"/>
    <property type="match status" value="1"/>
</dbReference>
<dbReference type="EMBL" id="MHJO01000029">
    <property type="protein sequence ID" value="OGY68751.1"/>
    <property type="molecule type" value="Genomic_DNA"/>
</dbReference>
<dbReference type="Gene3D" id="3.30.70.2970">
    <property type="entry name" value="Protein of unknown function (DUF541), domain 2"/>
    <property type="match status" value="1"/>
</dbReference>
<sequence>MNTTIKNYLGITIIGVLIVAIVLGVLGVIAYRNSKSAEFSNYRSFTVTSDGRAIALPDIAEFSFSIITEGGKNIADLQRTNTDKTNKAIEFLKSNGIETRDIKTQNYNIEPRYNYFPCPPYTSAGICRPAEITGYSVSQSIHVKMRDFSKIGILLTGVVSNGANSVSALTFTIDDPAEVQNKARAEAIARAKKKAESTAEAGGFSLGKLLSIEEGGVYAPTAYRSLYSKEAAGYGGDIALPAPVVEPGSQEVVVNVVLRYEIDY</sequence>
<feature type="transmembrane region" description="Helical" evidence="1">
    <location>
        <begin position="7"/>
        <end position="31"/>
    </location>
</feature>
<dbReference type="PANTHER" id="PTHR34387">
    <property type="entry name" value="SLR1258 PROTEIN"/>
    <property type="match status" value="1"/>
</dbReference>
<dbReference type="Gene3D" id="3.30.110.170">
    <property type="entry name" value="Protein of unknown function (DUF541), domain 1"/>
    <property type="match status" value="1"/>
</dbReference>
<keyword evidence="1" id="KW-1133">Transmembrane helix</keyword>
<dbReference type="InterPro" id="IPR052022">
    <property type="entry name" value="26kDa_periplasmic_antigen"/>
</dbReference>
<dbReference type="Proteomes" id="UP000176611">
    <property type="component" value="Unassembled WGS sequence"/>
</dbReference>
<dbReference type="AlphaFoldDB" id="A0A1G1ZW63"/>
<comment type="caution">
    <text evidence="2">The sequence shown here is derived from an EMBL/GenBank/DDBJ whole genome shotgun (WGS) entry which is preliminary data.</text>
</comment>
<reference evidence="2 3" key="1">
    <citation type="journal article" date="2016" name="Nat. Commun.">
        <title>Thousands of microbial genomes shed light on interconnected biogeochemical processes in an aquifer system.</title>
        <authorList>
            <person name="Anantharaman K."/>
            <person name="Brown C.T."/>
            <person name="Hug L.A."/>
            <person name="Sharon I."/>
            <person name="Castelle C.J."/>
            <person name="Probst A.J."/>
            <person name="Thomas B.C."/>
            <person name="Singh A."/>
            <person name="Wilkins M.J."/>
            <person name="Karaoz U."/>
            <person name="Brodie E.L."/>
            <person name="Williams K.H."/>
            <person name="Hubbard S.S."/>
            <person name="Banfield J.F."/>
        </authorList>
    </citation>
    <scope>NUCLEOTIDE SEQUENCE [LARGE SCALE GENOMIC DNA]</scope>
</reference>
<accession>A0A1G1ZW63</accession>
<dbReference type="PANTHER" id="PTHR34387:SF1">
    <property type="entry name" value="PERIPLASMIC IMMUNOGENIC PROTEIN"/>
    <property type="match status" value="1"/>
</dbReference>
<evidence type="ECO:0000313" key="3">
    <source>
        <dbReference type="Proteomes" id="UP000176611"/>
    </source>
</evidence>
<evidence type="ECO:0000313" key="2">
    <source>
        <dbReference type="EMBL" id="OGY68751.1"/>
    </source>
</evidence>
<evidence type="ECO:0008006" key="4">
    <source>
        <dbReference type="Google" id="ProtNLM"/>
    </source>
</evidence>
<dbReference type="GO" id="GO:0006974">
    <property type="term" value="P:DNA damage response"/>
    <property type="evidence" value="ECO:0007669"/>
    <property type="project" value="TreeGrafter"/>
</dbReference>
<proteinExistence type="predicted"/>
<keyword evidence="1" id="KW-0472">Membrane</keyword>
<gene>
    <name evidence="2" type="ORF">A2586_01970</name>
</gene>
<evidence type="ECO:0000256" key="1">
    <source>
        <dbReference type="SAM" id="Phobius"/>
    </source>
</evidence>
<keyword evidence="1" id="KW-0812">Transmembrane</keyword>